<organism evidence="2 4">
    <name type="scientific">Acetobacterium wieringae</name>
    <dbReference type="NCBI Taxonomy" id="52694"/>
    <lineage>
        <taxon>Bacteria</taxon>
        <taxon>Bacillati</taxon>
        <taxon>Bacillota</taxon>
        <taxon>Clostridia</taxon>
        <taxon>Eubacteriales</taxon>
        <taxon>Eubacteriaceae</taxon>
        <taxon>Acetobacterium</taxon>
    </lineage>
</organism>
<dbReference type="Proteomes" id="UP000176244">
    <property type="component" value="Unassembled WGS sequence"/>
</dbReference>
<dbReference type="OrthoDB" id="9806505at2"/>
<sequence length="161" mass="17749">MSKKLVAYFSASGATEQVAKTLAEAVKADLYQIKPAVSYTSADLNWNDKKSRSSREMNDLASRPELADKNADVESYDVIFIGFPIWWYVAPHLINTFLESYDFSGKTVVLFATSGGSGFGKTIENLKGSMSATTIIKEGGLLNTRMSKDEMVEWVNQLGVE</sequence>
<dbReference type="PROSITE" id="PS50902">
    <property type="entry name" value="FLAVODOXIN_LIKE"/>
    <property type="match status" value="1"/>
</dbReference>
<dbReference type="GO" id="GO:0010181">
    <property type="term" value="F:FMN binding"/>
    <property type="evidence" value="ECO:0007669"/>
    <property type="project" value="InterPro"/>
</dbReference>
<dbReference type="NCBIfam" id="NF005501">
    <property type="entry name" value="PRK07116.1"/>
    <property type="match status" value="1"/>
</dbReference>
<evidence type="ECO:0000313" key="3">
    <source>
        <dbReference type="EMBL" id="UYO62634.1"/>
    </source>
</evidence>
<evidence type="ECO:0000313" key="5">
    <source>
        <dbReference type="Proteomes" id="UP001163550"/>
    </source>
</evidence>
<proteinExistence type="predicted"/>
<evidence type="ECO:0000313" key="2">
    <source>
        <dbReference type="EMBL" id="OFV70856.1"/>
    </source>
</evidence>
<feature type="domain" description="Flavodoxin-like" evidence="1">
    <location>
        <begin position="4"/>
        <end position="159"/>
    </location>
</feature>
<keyword evidence="5" id="KW-1185">Reference proteome</keyword>
<dbReference type="AlphaFoldDB" id="A0A1F2PJG6"/>
<dbReference type="GO" id="GO:0016651">
    <property type="term" value="F:oxidoreductase activity, acting on NAD(P)H"/>
    <property type="evidence" value="ECO:0007669"/>
    <property type="project" value="UniProtKB-ARBA"/>
</dbReference>
<dbReference type="SUPFAM" id="SSF52218">
    <property type="entry name" value="Flavoproteins"/>
    <property type="match status" value="1"/>
</dbReference>
<evidence type="ECO:0000259" key="1">
    <source>
        <dbReference type="PROSITE" id="PS50902"/>
    </source>
</evidence>
<dbReference type="EMBL" id="LKEU01000027">
    <property type="protein sequence ID" value="OFV70856.1"/>
    <property type="molecule type" value="Genomic_DNA"/>
</dbReference>
<dbReference type="Proteomes" id="UP001163550">
    <property type="component" value="Chromosome"/>
</dbReference>
<dbReference type="EMBL" id="CP087994">
    <property type="protein sequence ID" value="UYO62634.1"/>
    <property type="molecule type" value="Genomic_DNA"/>
</dbReference>
<accession>A0A1F2PJG6</accession>
<reference evidence="3" key="2">
    <citation type="submission" date="2021-11" db="EMBL/GenBank/DDBJ databases">
        <title>Isoprene-degrading acetogen.</title>
        <authorList>
            <person name="Yang Y."/>
            <person name="Jin H."/>
            <person name="Yan J."/>
        </authorList>
    </citation>
    <scope>NUCLEOTIDE SEQUENCE</scope>
    <source>
        <strain evidence="3">Berkeley</strain>
    </source>
</reference>
<dbReference type="RefSeq" id="WP_070370767.1">
    <property type="nucleotide sequence ID" value="NZ_CABIIK010000017.1"/>
</dbReference>
<dbReference type="PANTHER" id="PTHR39201:SF1">
    <property type="entry name" value="FLAVODOXIN-LIKE DOMAIN-CONTAINING PROTEIN"/>
    <property type="match status" value="1"/>
</dbReference>
<name>A0A1F2PJG6_9FIRM</name>
<dbReference type="Gene3D" id="3.40.50.360">
    <property type="match status" value="1"/>
</dbReference>
<dbReference type="Pfam" id="PF12682">
    <property type="entry name" value="Flavodoxin_4"/>
    <property type="match status" value="1"/>
</dbReference>
<dbReference type="PANTHER" id="PTHR39201">
    <property type="entry name" value="EXPORTED PROTEIN-RELATED"/>
    <property type="match status" value="1"/>
</dbReference>
<reference evidence="2 4" key="1">
    <citation type="submission" date="2015-09" db="EMBL/GenBank/DDBJ databases">
        <title>Genome sequence of Acetobacterium wieringae DSM 1911.</title>
        <authorList>
            <person name="Poehlein A."/>
            <person name="Bengelsdorf F.R."/>
            <person name="Schiel-Bengelsdorf B."/>
            <person name="Duerre P."/>
            <person name="Daniel R."/>
        </authorList>
    </citation>
    <scope>NUCLEOTIDE SEQUENCE [LARGE SCALE GENOMIC DNA]</scope>
    <source>
        <strain evidence="2 4">DSM 1911</strain>
    </source>
</reference>
<protein>
    <submittedName>
        <fullName evidence="2">Flavodoxin</fullName>
    </submittedName>
    <submittedName>
        <fullName evidence="3">NAD(P)H-dependent oxidoreductase</fullName>
    </submittedName>
</protein>
<dbReference type="InterPro" id="IPR029039">
    <property type="entry name" value="Flavoprotein-like_sf"/>
</dbReference>
<dbReference type="STRING" id="52694.ACWI_14420"/>
<gene>
    <name evidence="2" type="ORF">ACWI_14420</name>
    <name evidence="3" type="ORF">LNN31_17920</name>
</gene>
<dbReference type="InterPro" id="IPR008254">
    <property type="entry name" value="Flavodoxin/NO_synth"/>
</dbReference>
<evidence type="ECO:0000313" key="4">
    <source>
        <dbReference type="Proteomes" id="UP000176244"/>
    </source>
</evidence>